<dbReference type="KEGG" id="bbd:Belba_1206"/>
<feature type="transmembrane region" description="Helical" evidence="1">
    <location>
        <begin position="51"/>
        <end position="73"/>
    </location>
</feature>
<dbReference type="EMBL" id="CP003281">
    <property type="protein sequence ID" value="AFL83841.1"/>
    <property type="molecule type" value="Genomic_DNA"/>
</dbReference>
<evidence type="ECO:0000256" key="1">
    <source>
        <dbReference type="SAM" id="Phobius"/>
    </source>
</evidence>
<dbReference type="InterPro" id="IPR019886">
    <property type="entry name" value="Na_symporter_ssu"/>
</dbReference>
<dbReference type="NCBIfam" id="TIGR03647">
    <property type="entry name" value="Na_symport_sm"/>
    <property type="match status" value="1"/>
</dbReference>
<dbReference type="Pfam" id="PF13937">
    <property type="entry name" value="DUF4212"/>
    <property type="match status" value="1"/>
</dbReference>
<dbReference type="eggNOG" id="COG4327">
    <property type="taxonomic scope" value="Bacteria"/>
</dbReference>
<dbReference type="RefSeq" id="WP_014771839.1">
    <property type="nucleotide sequence ID" value="NC_018010.1"/>
</dbReference>
<reference evidence="4" key="1">
    <citation type="submission" date="2012-06" db="EMBL/GenBank/DDBJ databases">
        <title>The complete genome of Belliella baltica DSM 15883.</title>
        <authorList>
            <person name="Lucas S."/>
            <person name="Copeland A."/>
            <person name="Lapidus A."/>
            <person name="Goodwin L."/>
            <person name="Pitluck S."/>
            <person name="Peters L."/>
            <person name="Mikhailova N."/>
            <person name="Davenport K."/>
            <person name="Kyrpides N."/>
            <person name="Mavromatis K."/>
            <person name="Pagani I."/>
            <person name="Ivanova N."/>
            <person name="Ovchinnikova G."/>
            <person name="Zeytun A."/>
            <person name="Detter J.C."/>
            <person name="Han C."/>
            <person name="Land M."/>
            <person name="Hauser L."/>
            <person name="Markowitz V."/>
            <person name="Cheng J.-F."/>
            <person name="Hugenholtz P."/>
            <person name="Woyke T."/>
            <person name="Wu D."/>
            <person name="Tindall B."/>
            <person name="Pomrenke H."/>
            <person name="Brambilla E."/>
            <person name="Klenk H.-P."/>
            <person name="Eisen J.A."/>
        </authorList>
    </citation>
    <scope>NUCLEOTIDE SEQUENCE [LARGE SCALE GENOMIC DNA]</scope>
    <source>
        <strain evidence="4">DSM 15883 / CIP 108006 / LMG 21964 / BA134</strain>
    </source>
</reference>
<evidence type="ECO:0000259" key="2">
    <source>
        <dbReference type="Pfam" id="PF13937"/>
    </source>
</evidence>
<evidence type="ECO:0000313" key="4">
    <source>
        <dbReference type="Proteomes" id="UP000006050"/>
    </source>
</evidence>
<protein>
    <submittedName>
        <fullName evidence="3">Putative solute:sodium symporter small subunit</fullName>
    </submittedName>
</protein>
<name>I3Z3M3_BELBD</name>
<sequence>MSENKFSKEAYWKKNLKILGVLLFIWFAVSFGCGILFVEQLNAIRMGGFKLGFWFAQQGSIYSFVILIFVYVVRMNQLDKEFDVNEE</sequence>
<organism evidence="3 4">
    <name type="scientific">Belliella baltica (strain DSM 15883 / CIP 108006 / LMG 21964 / BA134)</name>
    <dbReference type="NCBI Taxonomy" id="866536"/>
    <lineage>
        <taxon>Bacteria</taxon>
        <taxon>Pseudomonadati</taxon>
        <taxon>Bacteroidota</taxon>
        <taxon>Cytophagia</taxon>
        <taxon>Cytophagales</taxon>
        <taxon>Cyclobacteriaceae</taxon>
        <taxon>Belliella</taxon>
    </lineage>
</organism>
<dbReference type="AlphaFoldDB" id="I3Z3M3"/>
<proteinExistence type="predicted"/>
<feature type="domain" description="Sodium symporter small subunit" evidence="2">
    <location>
        <begin position="9"/>
        <end position="85"/>
    </location>
</feature>
<keyword evidence="4" id="KW-1185">Reference proteome</keyword>
<dbReference type="PATRIC" id="fig|866536.3.peg.1247"/>
<dbReference type="STRING" id="866536.Belba_1206"/>
<feature type="transmembrane region" description="Helical" evidence="1">
    <location>
        <begin position="21"/>
        <end position="39"/>
    </location>
</feature>
<dbReference type="Proteomes" id="UP000006050">
    <property type="component" value="Chromosome"/>
</dbReference>
<gene>
    <name evidence="3" type="ordered locus">Belba_1206</name>
</gene>
<keyword evidence="1" id="KW-1133">Transmembrane helix</keyword>
<keyword evidence="1" id="KW-0472">Membrane</keyword>
<accession>I3Z3M3</accession>
<evidence type="ECO:0000313" key="3">
    <source>
        <dbReference type="EMBL" id="AFL83841.1"/>
    </source>
</evidence>
<dbReference type="HOGENOM" id="CLU_140854_4_1_10"/>
<dbReference type="OrthoDB" id="9797746at2"/>
<dbReference type="PROSITE" id="PS51257">
    <property type="entry name" value="PROKAR_LIPOPROTEIN"/>
    <property type="match status" value="1"/>
</dbReference>
<keyword evidence="1" id="KW-0812">Transmembrane</keyword>